<protein>
    <recommendedName>
        <fullName evidence="8">5-hydroxyisourate hydrolase</fullName>
        <shortName evidence="8">HIU hydrolase</shortName>
        <shortName evidence="8">HIUHase</shortName>
        <ecNumber evidence="8">3.5.2.17</ecNumber>
    </recommendedName>
</protein>
<dbReference type="InterPro" id="IPR000895">
    <property type="entry name" value="Transthyretin/HIU_hydrolase"/>
</dbReference>
<dbReference type="Proteomes" id="UP000183209">
    <property type="component" value="Unassembled WGS sequence"/>
</dbReference>
<comment type="catalytic activity">
    <reaction evidence="1 8">
        <text>5-hydroxyisourate + H2O = 5-hydroxy-2-oxo-4-ureido-2,5-dihydro-1H-imidazole-5-carboxylate + H(+)</text>
        <dbReference type="Rhea" id="RHEA:23736"/>
        <dbReference type="ChEBI" id="CHEBI:15377"/>
        <dbReference type="ChEBI" id="CHEBI:15378"/>
        <dbReference type="ChEBI" id="CHEBI:18072"/>
        <dbReference type="ChEBI" id="CHEBI:58639"/>
        <dbReference type="EC" id="3.5.2.17"/>
    </reaction>
</comment>
<evidence type="ECO:0000256" key="7">
    <source>
        <dbReference type="PIRSR" id="PIRSR600895-51"/>
    </source>
</evidence>
<dbReference type="InterPro" id="IPR036817">
    <property type="entry name" value="Transthyretin/HIU_hydrolase_sf"/>
</dbReference>
<feature type="binding site" evidence="7">
    <location>
        <position position="134"/>
    </location>
    <ligand>
        <name>substrate</name>
    </ligand>
</feature>
<evidence type="ECO:0000259" key="9">
    <source>
        <dbReference type="SMART" id="SM00095"/>
    </source>
</evidence>
<dbReference type="SUPFAM" id="SSF49472">
    <property type="entry name" value="Transthyretin (synonym: prealbumin)"/>
    <property type="match status" value="1"/>
</dbReference>
<evidence type="ECO:0000256" key="3">
    <source>
        <dbReference type="ARBA" id="ARBA00009850"/>
    </source>
</evidence>
<name>A0A1I6VM37_9FLAO</name>
<organism evidence="10 11">
    <name type="scientific">Zhouia amylolytica</name>
    <dbReference type="NCBI Taxonomy" id="376730"/>
    <lineage>
        <taxon>Bacteria</taxon>
        <taxon>Pseudomonadati</taxon>
        <taxon>Bacteroidota</taxon>
        <taxon>Flavobacteriia</taxon>
        <taxon>Flavobacteriales</taxon>
        <taxon>Flavobacteriaceae</taxon>
        <taxon>Zhouia</taxon>
    </lineage>
</organism>
<dbReference type="InterPro" id="IPR023419">
    <property type="entry name" value="Transthyretin_CS"/>
</dbReference>
<comment type="function">
    <text evidence="2">Catalyzes the hydrolysis of 5-hydroxyisourate (HIU) to 2-oxo-4-hydroxy-4-carboxy-5-ureidoimidazoline (OHCU).</text>
</comment>
<dbReference type="AlphaFoldDB" id="A0A1I6VM37"/>
<dbReference type="OrthoDB" id="9792386at2"/>
<dbReference type="InterPro" id="IPR014306">
    <property type="entry name" value="Hydroxyisourate_hydrolase"/>
</dbReference>
<dbReference type="PRINTS" id="PR00189">
    <property type="entry name" value="TRNSTHYRETIN"/>
</dbReference>
<keyword evidence="6 8" id="KW-0378">Hydrolase</keyword>
<accession>A0A1I6VM37</accession>
<dbReference type="CDD" id="cd05822">
    <property type="entry name" value="TLP_HIUase"/>
    <property type="match status" value="1"/>
</dbReference>
<evidence type="ECO:0000256" key="4">
    <source>
        <dbReference type="ARBA" id="ARBA00011881"/>
    </source>
</evidence>
<dbReference type="Gene3D" id="2.60.40.180">
    <property type="entry name" value="Transthyretin/hydroxyisourate hydrolase domain"/>
    <property type="match status" value="1"/>
</dbReference>
<evidence type="ECO:0000256" key="2">
    <source>
        <dbReference type="ARBA" id="ARBA00002704"/>
    </source>
</evidence>
<evidence type="ECO:0000256" key="6">
    <source>
        <dbReference type="ARBA" id="ARBA00022801"/>
    </source>
</evidence>
<evidence type="ECO:0000256" key="8">
    <source>
        <dbReference type="RuleBase" id="RU361270"/>
    </source>
</evidence>
<dbReference type="Pfam" id="PF00576">
    <property type="entry name" value="Transthyretin"/>
    <property type="match status" value="1"/>
</dbReference>
<dbReference type="InterPro" id="IPR023418">
    <property type="entry name" value="Thyroxine_BS"/>
</dbReference>
<dbReference type="PROSITE" id="PS00769">
    <property type="entry name" value="TRANSTHYRETIN_2"/>
    <property type="match status" value="1"/>
</dbReference>
<feature type="binding site" evidence="7">
    <location>
        <position position="71"/>
    </location>
    <ligand>
        <name>substrate</name>
    </ligand>
</feature>
<gene>
    <name evidence="10" type="ORF">SAMN04487906_3235</name>
</gene>
<sequence>MNWIKKFLWIGIFLLVSITNGQTKNFQLSTHVLDITEGKPGAKIQISLERYEKEHNNWVLVKTSKTDENGRISNFLPTSQNNEGVYKLIFHTKPYFKNKGVNSFYPYIEIPFEINDQSHYHVPITVSPYGYSTYRGS</sequence>
<proteinExistence type="inferred from homology"/>
<evidence type="ECO:0000313" key="11">
    <source>
        <dbReference type="Proteomes" id="UP000183209"/>
    </source>
</evidence>
<feature type="binding site" evidence="7">
    <location>
        <position position="31"/>
    </location>
    <ligand>
        <name>substrate</name>
    </ligand>
</feature>
<dbReference type="SMART" id="SM00095">
    <property type="entry name" value="TR_THY"/>
    <property type="match status" value="1"/>
</dbReference>
<dbReference type="EC" id="3.5.2.17" evidence="8"/>
<comment type="similarity">
    <text evidence="3 8">Belongs to the transthyretin family. 5-hydroxyisourate hydrolase subfamily.</text>
</comment>
<dbReference type="PROSITE" id="PS00768">
    <property type="entry name" value="TRANSTHYRETIN_1"/>
    <property type="match status" value="1"/>
</dbReference>
<keyword evidence="5 8" id="KW-0659">Purine metabolism</keyword>
<dbReference type="EMBL" id="FPAG01000010">
    <property type="protein sequence ID" value="SFT14763.1"/>
    <property type="molecule type" value="Genomic_DNA"/>
</dbReference>
<evidence type="ECO:0000256" key="5">
    <source>
        <dbReference type="ARBA" id="ARBA00022631"/>
    </source>
</evidence>
<comment type="subunit">
    <text evidence="4 8">Homotetramer.</text>
</comment>
<dbReference type="PANTHER" id="PTHR10395:SF7">
    <property type="entry name" value="5-HYDROXYISOURATE HYDROLASE"/>
    <property type="match status" value="1"/>
</dbReference>
<reference evidence="10 11" key="1">
    <citation type="submission" date="2016-10" db="EMBL/GenBank/DDBJ databases">
        <authorList>
            <person name="de Groot N.N."/>
        </authorList>
    </citation>
    <scope>NUCLEOTIDE SEQUENCE [LARGE SCALE GENOMIC DNA]</scope>
    <source>
        <strain evidence="10 11">CGMCC 1.6114</strain>
    </source>
</reference>
<dbReference type="InterPro" id="IPR023416">
    <property type="entry name" value="Transthyretin/HIU_hydrolase_d"/>
</dbReference>
<dbReference type="PANTHER" id="PTHR10395">
    <property type="entry name" value="URICASE AND TRANSTHYRETIN-RELATED"/>
    <property type="match status" value="1"/>
</dbReference>
<evidence type="ECO:0000256" key="1">
    <source>
        <dbReference type="ARBA" id="ARBA00001043"/>
    </source>
</evidence>
<dbReference type="NCBIfam" id="TIGR02962">
    <property type="entry name" value="hdxy_isourate"/>
    <property type="match status" value="1"/>
</dbReference>
<evidence type="ECO:0000313" key="10">
    <source>
        <dbReference type="EMBL" id="SFT14763.1"/>
    </source>
</evidence>
<dbReference type="GO" id="GO:0006144">
    <property type="term" value="P:purine nucleobase metabolic process"/>
    <property type="evidence" value="ECO:0007669"/>
    <property type="project" value="UniProtKB-KW"/>
</dbReference>
<dbReference type="GO" id="GO:0033971">
    <property type="term" value="F:hydroxyisourate hydrolase activity"/>
    <property type="evidence" value="ECO:0007669"/>
    <property type="project" value="UniProtKB-EC"/>
</dbReference>
<feature type="domain" description="Transthyretin/hydroxyisourate hydrolase" evidence="9">
    <location>
        <begin position="23"/>
        <end position="136"/>
    </location>
</feature>